<dbReference type="eggNOG" id="KOG2029">
    <property type="taxonomic scope" value="Eukaryota"/>
</dbReference>
<dbReference type="GeneID" id="19463334"/>
<dbReference type="InterPro" id="IPR050505">
    <property type="entry name" value="WDR55/POC1"/>
</dbReference>
<dbReference type="InterPro" id="IPR015943">
    <property type="entry name" value="WD40/YVTN_repeat-like_dom_sf"/>
</dbReference>
<evidence type="ECO:0000313" key="3">
    <source>
        <dbReference type="EMBL" id="EPE27488.1"/>
    </source>
</evidence>
<dbReference type="PANTHER" id="PTHR44019:SF8">
    <property type="entry name" value="POC1 CENTRIOLAR PROTEIN HOMOLOG"/>
    <property type="match status" value="1"/>
</dbReference>
<dbReference type="SUPFAM" id="SSF50978">
    <property type="entry name" value="WD40 repeat-like"/>
    <property type="match status" value="2"/>
</dbReference>
<sequence length="594" mass="65256">MCMAVLFVKNDQMLLAAMRNNQLIEYNLETGALGNPLEWTVDDEGRPAKTFRRPSRVVMSASQYQLAGIYRGQDILVWDLSGDYGYETYNRDTGLSTSKDSRQNTTVYDMVFNPAPNSTLFAVAYFEGDIVLFDTADGSQKESVQANAQSLAVSPNGRTLASFDASGVVQVFDFETLNPIFRIQSRDWGIKALCFNGDGSRLLVGRGSQCKIWNPAALRREDDEIENSDTVSISTAAHEVQFDTFGDEVLITAICEYANGAVFLCGKDDGSVSLYSAKDGKKLKFLYENPGNPILSLFVDAKSQTIGSSAASGRIVAYRLAQVEDDWQLSDVQFDANLKCAIEQVLSNEGHTRLLVCSQSGDVLYDMDHGRNTIVATRTRASDVPHRWAALPNKRDLILITDHHAHIFTWDKLQCLTGATGILLEGSDSLEATSIVSISPCYNGLTIAIAFSHFYQSHTSRASVYLYPTSSFETSTSFSSPLTAKLLPNSYTLSSQVKYLIGSYAKCLVFLHSSGWICSADQESFAITRHFIVPTDWLSSNLELMIRVTETGDILFVRGDEVAVIKRGLDTSEAGVPSRVGRRLVEKPGRGGGS</sequence>
<evidence type="ECO:0000256" key="1">
    <source>
        <dbReference type="ARBA" id="ARBA00022574"/>
    </source>
</evidence>
<evidence type="ECO:0000256" key="2">
    <source>
        <dbReference type="ARBA" id="ARBA00022737"/>
    </source>
</evidence>
<proteinExistence type="predicted"/>
<organism evidence="3 4">
    <name type="scientific">Glarea lozoyensis (strain ATCC 20868 / MF5171)</name>
    <dbReference type="NCBI Taxonomy" id="1116229"/>
    <lineage>
        <taxon>Eukaryota</taxon>
        <taxon>Fungi</taxon>
        <taxon>Dikarya</taxon>
        <taxon>Ascomycota</taxon>
        <taxon>Pezizomycotina</taxon>
        <taxon>Leotiomycetes</taxon>
        <taxon>Helotiales</taxon>
        <taxon>Helotiaceae</taxon>
        <taxon>Glarea</taxon>
    </lineage>
</organism>
<keyword evidence="4" id="KW-1185">Reference proteome</keyword>
<dbReference type="KEGG" id="glz:GLAREA_04279"/>
<dbReference type="Proteomes" id="UP000016922">
    <property type="component" value="Unassembled WGS sequence"/>
</dbReference>
<dbReference type="InterPro" id="IPR001680">
    <property type="entry name" value="WD40_rpt"/>
</dbReference>
<keyword evidence="2" id="KW-0677">Repeat</keyword>
<protein>
    <submittedName>
        <fullName evidence="3">WD40 repeat-like protein</fullName>
    </submittedName>
</protein>
<accession>S3DLS6</accession>
<dbReference type="PANTHER" id="PTHR44019">
    <property type="entry name" value="WD REPEAT-CONTAINING PROTEIN 55"/>
    <property type="match status" value="1"/>
</dbReference>
<dbReference type="SMART" id="SM00320">
    <property type="entry name" value="WD40"/>
    <property type="match status" value="4"/>
</dbReference>
<dbReference type="HOGENOM" id="CLU_459299_0_0_1"/>
<reference evidence="3 4" key="1">
    <citation type="journal article" date="2013" name="BMC Genomics">
        <title>Genomics-driven discovery of the pneumocandin biosynthetic gene cluster in the fungus Glarea lozoyensis.</title>
        <authorList>
            <person name="Chen L."/>
            <person name="Yue Q."/>
            <person name="Zhang X."/>
            <person name="Xiang M."/>
            <person name="Wang C."/>
            <person name="Li S."/>
            <person name="Che Y."/>
            <person name="Ortiz-Lopez F.J."/>
            <person name="Bills G.F."/>
            <person name="Liu X."/>
            <person name="An Z."/>
        </authorList>
    </citation>
    <scope>NUCLEOTIDE SEQUENCE [LARGE SCALE GENOMIC DNA]</scope>
    <source>
        <strain evidence="4">ATCC 20868 / MF5171</strain>
    </source>
</reference>
<dbReference type="InterPro" id="IPR036322">
    <property type="entry name" value="WD40_repeat_dom_sf"/>
</dbReference>
<evidence type="ECO:0000313" key="4">
    <source>
        <dbReference type="Proteomes" id="UP000016922"/>
    </source>
</evidence>
<keyword evidence="1" id="KW-0853">WD repeat</keyword>
<name>S3DLS6_GLAL2</name>
<dbReference type="OMA" id="ICEYANG"/>
<dbReference type="OrthoDB" id="194358at2759"/>
<dbReference type="EMBL" id="KE145369">
    <property type="protein sequence ID" value="EPE27488.1"/>
    <property type="molecule type" value="Genomic_DNA"/>
</dbReference>
<dbReference type="AlphaFoldDB" id="S3DLS6"/>
<gene>
    <name evidence="3" type="ORF">GLAREA_04279</name>
</gene>
<dbReference type="Gene3D" id="2.130.10.10">
    <property type="entry name" value="YVTN repeat-like/Quinoprotein amine dehydrogenase"/>
    <property type="match status" value="1"/>
</dbReference>
<dbReference type="RefSeq" id="XP_008084847.1">
    <property type="nucleotide sequence ID" value="XM_008086656.1"/>
</dbReference>